<accession>E0W247</accession>
<dbReference type="HOGENOM" id="CLU_036110_3_2_1"/>
<evidence type="ECO:0000313" key="17">
    <source>
        <dbReference type="EMBL" id="EEB19703.1"/>
    </source>
</evidence>
<evidence type="ECO:0000256" key="2">
    <source>
        <dbReference type="ARBA" id="ARBA00001913"/>
    </source>
</evidence>
<organism>
    <name type="scientific">Pediculus humanus subsp. corporis</name>
    <name type="common">Body louse</name>
    <dbReference type="NCBI Taxonomy" id="121224"/>
    <lineage>
        <taxon>Eukaryota</taxon>
        <taxon>Metazoa</taxon>
        <taxon>Ecdysozoa</taxon>
        <taxon>Arthropoda</taxon>
        <taxon>Hexapoda</taxon>
        <taxon>Insecta</taxon>
        <taxon>Pterygota</taxon>
        <taxon>Neoptera</taxon>
        <taxon>Paraneoptera</taxon>
        <taxon>Psocodea</taxon>
        <taxon>Troctomorpha</taxon>
        <taxon>Phthiraptera</taxon>
        <taxon>Anoplura</taxon>
        <taxon>Pediculidae</taxon>
        <taxon>Pediculus</taxon>
    </lineage>
</organism>
<evidence type="ECO:0000256" key="12">
    <source>
        <dbReference type="ARBA" id="ARBA00022837"/>
    </source>
</evidence>
<dbReference type="EMBL" id="DS235874">
    <property type="protein sequence ID" value="EEB19703.1"/>
    <property type="molecule type" value="Genomic_DNA"/>
</dbReference>
<keyword evidence="19" id="KW-1185">Reference proteome</keyword>
<dbReference type="AlphaFoldDB" id="E0W247"/>
<feature type="binding site" evidence="15">
    <location>
        <position position="131"/>
    </location>
    <ligand>
        <name>substrate</name>
    </ligand>
</feature>
<dbReference type="Proteomes" id="UP000009046">
    <property type="component" value="Unassembled WGS sequence"/>
</dbReference>
<feature type="domain" description="SMP-30/Gluconolactonase/LRE-like region" evidence="16">
    <location>
        <begin position="32"/>
        <end position="311"/>
    </location>
</feature>
<evidence type="ECO:0000256" key="3">
    <source>
        <dbReference type="ARBA" id="ARBA00001936"/>
    </source>
</evidence>
<dbReference type="VEuPathDB" id="VectorBase:PHUM584070"/>
<evidence type="ECO:0000256" key="8">
    <source>
        <dbReference type="ARBA" id="ARBA00016808"/>
    </source>
</evidence>
<dbReference type="InParanoid" id="E0W247"/>
<comment type="cofactor">
    <cofactor evidence="4">
        <name>Mg(2+)</name>
        <dbReference type="ChEBI" id="CHEBI:18420"/>
    </cofactor>
</comment>
<feature type="binding site" evidence="15">
    <location>
        <position position="33"/>
    </location>
    <ligand>
        <name>a divalent metal cation</name>
        <dbReference type="ChEBI" id="CHEBI:60240"/>
    </ligand>
</feature>
<feature type="binding site" evidence="15">
    <location>
        <position position="184"/>
    </location>
    <ligand>
        <name>a divalent metal cation</name>
        <dbReference type="ChEBI" id="CHEBI:60240"/>
    </ligand>
</feature>
<comment type="cofactor">
    <cofactor evidence="15">
        <name>Zn(2+)</name>
        <dbReference type="ChEBI" id="CHEBI:29105"/>
    </cofactor>
    <text evidence="15">Binds 1 divalent metal cation per subunit.</text>
</comment>
<comment type="catalytic activity">
    <reaction evidence="1">
        <text>D-glucono-1,5-lactone + H2O = D-gluconate + H(+)</text>
        <dbReference type="Rhea" id="RHEA:10440"/>
        <dbReference type="ChEBI" id="CHEBI:15377"/>
        <dbReference type="ChEBI" id="CHEBI:15378"/>
        <dbReference type="ChEBI" id="CHEBI:16217"/>
        <dbReference type="ChEBI" id="CHEBI:18391"/>
        <dbReference type="EC" id="3.1.1.17"/>
    </reaction>
</comment>
<keyword evidence="15" id="KW-0862">Zinc</keyword>
<feature type="binding site" evidence="15">
    <location>
        <position position="252"/>
    </location>
    <ligand>
        <name>a divalent metal cation</name>
        <dbReference type="ChEBI" id="CHEBI:60240"/>
    </ligand>
</feature>
<comment type="subcellular location">
    <subcellularLocation>
        <location evidence="5">Cytoplasm</location>
    </subcellularLocation>
</comment>
<dbReference type="KEGG" id="phu:Phum_PHUM584070"/>
<dbReference type="SUPFAM" id="SSF63829">
    <property type="entry name" value="Calcium-dependent phosphotriesterase"/>
    <property type="match status" value="1"/>
</dbReference>
<dbReference type="PANTHER" id="PTHR10907:SF66">
    <property type="entry name" value="MIP34848P1-RELATED"/>
    <property type="match status" value="1"/>
</dbReference>
<comment type="cofactor">
    <cofactor evidence="2">
        <name>Ca(2+)</name>
        <dbReference type="ChEBI" id="CHEBI:29108"/>
    </cofactor>
</comment>
<dbReference type="FunFam" id="2.120.10.30:FF:000027">
    <property type="entry name" value="Regucalcin homologue"/>
    <property type="match status" value="1"/>
</dbReference>
<dbReference type="EMBL" id="AAZO01007120">
    <property type="status" value="NOT_ANNOTATED_CDS"/>
    <property type="molecule type" value="Genomic_DNA"/>
</dbReference>
<evidence type="ECO:0000256" key="1">
    <source>
        <dbReference type="ARBA" id="ARBA00001589"/>
    </source>
</evidence>
<dbReference type="GO" id="GO:0005509">
    <property type="term" value="F:calcium ion binding"/>
    <property type="evidence" value="ECO:0007669"/>
    <property type="project" value="InterPro"/>
</dbReference>
<dbReference type="GO" id="GO:0019853">
    <property type="term" value="P:L-ascorbic acid biosynthetic process"/>
    <property type="evidence" value="ECO:0007669"/>
    <property type="project" value="TreeGrafter"/>
</dbReference>
<dbReference type="GO" id="GO:0004341">
    <property type="term" value="F:gluconolactonase activity"/>
    <property type="evidence" value="ECO:0007669"/>
    <property type="project" value="UniProtKB-EC"/>
</dbReference>
<dbReference type="GO" id="GO:0030234">
    <property type="term" value="F:enzyme regulator activity"/>
    <property type="evidence" value="ECO:0007669"/>
    <property type="project" value="InterPro"/>
</dbReference>
<feature type="binding site" evidence="15">
    <location>
        <position position="151"/>
    </location>
    <ligand>
        <name>substrate</name>
    </ligand>
</feature>
<keyword evidence="10 15" id="KW-0479">Metal-binding</keyword>
<reference evidence="18" key="3">
    <citation type="submission" date="2021-02" db="UniProtKB">
        <authorList>
            <consortium name="EnsemblMetazoa"/>
        </authorList>
    </citation>
    <scope>IDENTIFICATION</scope>
    <source>
        <strain evidence="18">USDA</strain>
    </source>
</reference>
<dbReference type="InterPro" id="IPR008367">
    <property type="entry name" value="Regucalcin"/>
</dbReference>
<dbReference type="Pfam" id="PF08450">
    <property type="entry name" value="SGL"/>
    <property type="match status" value="1"/>
</dbReference>
<dbReference type="PRINTS" id="PR01791">
    <property type="entry name" value="REGUCALCIN"/>
</dbReference>
<keyword evidence="9" id="KW-0963">Cytoplasm</keyword>
<dbReference type="eggNOG" id="KOG4499">
    <property type="taxonomic scope" value="Eukaryota"/>
</dbReference>
<dbReference type="EnsemblMetazoa" id="PHUM584070-RA">
    <property type="protein sequence ID" value="PHUM584070-PA"/>
    <property type="gene ID" value="PHUM584070"/>
</dbReference>
<keyword evidence="12" id="KW-0106">Calcium</keyword>
<gene>
    <name evidence="18" type="primary">8232533</name>
    <name evidence="17" type="ORF">Phum_PHUM584070</name>
</gene>
<dbReference type="InterPro" id="IPR013658">
    <property type="entry name" value="SGL"/>
</dbReference>
<proteinExistence type="inferred from homology"/>
<dbReference type="OrthoDB" id="423498at2759"/>
<feature type="active site" description="Proton donor/acceptor" evidence="14">
    <location>
        <position position="252"/>
    </location>
</feature>
<evidence type="ECO:0000313" key="18">
    <source>
        <dbReference type="EnsemblMetazoa" id="PHUM584070-PA"/>
    </source>
</evidence>
<evidence type="ECO:0000256" key="10">
    <source>
        <dbReference type="ARBA" id="ARBA00022723"/>
    </source>
</evidence>
<dbReference type="CTD" id="8232533"/>
<evidence type="ECO:0000256" key="4">
    <source>
        <dbReference type="ARBA" id="ARBA00001946"/>
    </source>
</evidence>
<evidence type="ECO:0000256" key="6">
    <source>
        <dbReference type="ARBA" id="ARBA00008853"/>
    </source>
</evidence>
<dbReference type="EC" id="3.1.1.17" evidence="7"/>
<feature type="binding site" evidence="15">
    <location>
        <position position="133"/>
    </location>
    <ligand>
        <name>substrate</name>
    </ligand>
</feature>
<evidence type="ECO:0000256" key="13">
    <source>
        <dbReference type="ARBA" id="ARBA00032464"/>
    </source>
</evidence>
<reference evidence="17" key="2">
    <citation type="submission" date="2007-04" db="EMBL/GenBank/DDBJ databases">
        <title>The genome of the human body louse.</title>
        <authorList>
            <consortium name="The Human Body Louse Genome Consortium"/>
            <person name="Kirkness E."/>
            <person name="Walenz B."/>
            <person name="Hass B."/>
            <person name="Bruggner R."/>
            <person name="Strausberg R."/>
        </authorList>
    </citation>
    <scope>NUCLEOTIDE SEQUENCE</scope>
    <source>
        <strain evidence="17">USDA</strain>
    </source>
</reference>
<sequence>MNFVENHCLSSYCCCRRSNISIETVGDPVIHGEGPHWDSDKKCLYYVDITNQTVNKYDPITKKINKVYISGGPVSLVIPVKHGEDEFIIGRGLDIVLLKWNGITSTPSSSSSSSSTLTVLTSVDEDKPENRFNDGKADASGRLWAGTMGPENPDLKPYQGSLYSFDWPDNFTPHKHLSPVSVSNGIAWNNDNDLMYYIDSPTRVVKVFDFDIISGKISKFSLLLLFIKNTFANGNPRTLFSLDKNNIEGFPDGMTMDKNDNLWVAVFRGSCVLHVNGKTGELLKRINFPVTQITSCTFGGDDLEDLYVTSSRVNINDGDLEKQPLAGSVFKVTGLGVSGQIKSNTIVYKF</sequence>
<dbReference type="PANTHER" id="PTHR10907">
    <property type="entry name" value="REGUCALCIN"/>
    <property type="match status" value="1"/>
</dbReference>
<evidence type="ECO:0000256" key="5">
    <source>
        <dbReference type="ARBA" id="ARBA00004496"/>
    </source>
</evidence>
<dbReference type="PRINTS" id="PR01790">
    <property type="entry name" value="SMP30FAMILY"/>
</dbReference>
<dbReference type="RefSeq" id="XP_002432441.1">
    <property type="nucleotide sequence ID" value="XM_002432396.1"/>
</dbReference>
<protein>
    <recommendedName>
        <fullName evidence="8">Regucalcin</fullName>
        <ecNumber evidence="7">3.1.1.17</ecNumber>
    </recommendedName>
    <alternativeName>
        <fullName evidence="13">Gluconolactonase</fullName>
    </alternativeName>
</protein>
<dbReference type="GeneID" id="8232533"/>
<evidence type="ECO:0000313" key="19">
    <source>
        <dbReference type="Proteomes" id="UP000009046"/>
    </source>
</evidence>
<comment type="cofactor">
    <cofactor evidence="3">
        <name>Mn(2+)</name>
        <dbReference type="ChEBI" id="CHEBI:29035"/>
    </cofactor>
</comment>
<evidence type="ECO:0000256" key="9">
    <source>
        <dbReference type="ARBA" id="ARBA00022490"/>
    </source>
</evidence>
<evidence type="ECO:0000256" key="11">
    <source>
        <dbReference type="ARBA" id="ARBA00022801"/>
    </source>
</evidence>
<dbReference type="STRING" id="121224.E0W247"/>
<comment type="similarity">
    <text evidence="6">Belongs to the SMP-30/CGR1 family.</text>
</comment>
<dbReference type="InterPro" id="IPR005511">
    <property type="entry name" value="SMP-30"/>
</dbReference>
<dbReference type="InterPro" id="IPR011042">
    <property type="entry name" value="6-blade_b-propeller_TolB-like"/>
</dbReference>
<reference evidence="17" key="1">
    <citation type="submission" date="2007-04" db="EMBL/GenBank/DDBJ databases">
        <title>Annotation of Pediculus humanus corporis strain USDA.</title>
        <authorList>
            <person name="Kirkness E."/>
            <person name="Hannick L."/>
            <person name="Hass B."/>
            <person name="Bruggner R."/>
            <person name="Lawson D."/>
            <person name="Bidwell S."/>
            <person name="Joardar V."/>
            <person name="Caler E."/>
            <person name="Walenz B."/>
            <person name="Inman J."/>
            <person name="Schobel S."/>
            <person name="Galinsky K."/>
            <person name="Amedeo P."/>
            <person name="Strausberg R."/>
        </authorList>
    </citation>
    <scope>NUCLEOTIDE SEQUENCE</scope>
    <source>
        <strain evidence="17">USDA</strain>
    </source>
</reference>
<evidence type="ECO:0000259" key="16">
    <source>
        <dbReference type="Pfam" id="PF08450"/>
    </source>
</evidence>
<evidence type="ECO:0000256" key="15">
    <source>
        <dbReference type="PIRSR" id="PIRSR605511-2"/>
    </source>
</evidence>
<dbReference type="GO" id="GO:0005737">
    <property type="term" value="C:cytoplasm"/>
    <property type="evidence" value="ECO:0007669"/>
    <property type="project" value="UniProtKB-SubCell"/>
</dbReference>
<dbReference type="Gene3D" id="2.120.10.30">
    <property type="entry name" value="TolB, C-terminal domain"/>
    <property type="match status" value="1"/>
</dbReference>
<keyword evidence="11" id="KW-0378">Hydrolase</keyword>
<evidence type="ECO:0000256" key="7">
    <source>
        <dbReference type="ARBA" id="ARBA00013227"/>
    </source>
</evidence>
<name>E0W247_PEDHC</name>
<dbReference type="FunCoup" id="E0W247">
    <property type="interactions" value="135"/>
</dbReference>
<evidence type="ECO:0000256" key="14">
    <source>
        <dbReference type="PIRSR" id="PIRSR605511-1"/>
    </source>
</evidence>
<dbReference type="OMA" id="GITWNEK"/>